<name>A0A553PK21_TIGCA</name>
<dbReference type="EMBL" id="VCGU01000003">
    <property type="protein sequence ID" value="TRY78031.1"/>
    <property type="molecule type" value="Genomic_DNA"/>
</dbReference>
<dbReference type="Proteomes" id="UP000318571">
    <property type="component" value="Chromosome 11"/>
</dbReference>
<keyword evidence="4 7" id="KW-1133">Transmembrane helix</keyword>
<gene>
    <name evidence="8" type="ORF">TCAL_16703</name>
</gene>
<evidence type="ECO:0008006" key="10">
    <source>
        <dbReference type="Google" id="ProtNLM"/>
    </source>
</evidence>
<feature type="transmembrane region" description="Helical" evidence="7">
    <location>
        <begin position="148"/>
        <end position="168"/>
    </location>
</feature>
<accession>A0A553PK21</accession>
<evidence type="ECO:0000313" key="9">
    <source>
        <dbReference type="Proteomes" id="UP000318571"/>
    </source>
</evidence>
<dbReference type="GO" id="GO:0050909">
    <property type="term" value="P:sensory perception of taste"/>
    <property type="evidence" value="ECO:0007669"/>
    <property type="project" value="InterPro"/>
</dbReference>
<dbReference type="GO" id="GO:0030424">
    <property type="term" value="C:axon"/>
    <property type="evidence" value="ECO:0007669"/>
    <property type="project" value="TreeGrafter"/>
</dbReference>
<dbReference type="GO" id="GO:0030425">
    <property type="term" value="C:dendrite"/>
    <property type="evidence" value="ECO:0007669"/>
    <property type="project" value="TreeGrafter"/>
</dbReference>
<evidence type="ECO:0000256" key="4">
    <source>
        <dbReference type="ARBA" id="ARBA00022989"/>
    </source>
</evidence>
<protein>
    <recommendedName>
        <fullName evidence="10">Gustatory receptor</fullName>
    </recommendedName>
</protein>
<evidence type="ECO:0000256" key="1">
    <source>
        <dbReference type="ARBA" id="ARBA00004651"/>
    </source>
</evidence>
<feature type="transmembrane region" description="Helical" evidence="7">
    <location>
        <begin position="12"/>
        <end position="29"/>
    </location>
</feature>
<organism evidence="8 9">
    <name type="scientific">Tigriopus californicus</name>
    <name type="common">Marine copepod</name>
    <dbReference type="NCBI Taxonomy" id="6832"/>
    <lineage>
        <taxon>Eukaryota</taxon>
        <taxon>Metazoa</taxon>
        <taxon>Ecdysozoa</taxon>
        <taxon>Arthropoda</taxon>
        <taxon>Crustacea</taxon>
        <taxon>Multicrustacea</taxon>
        <taxon>Hexanauplia</taxon>
        <taxon>Copepoda</taxon>
        <taxon>Harpacticoida</taxon>
        <taxon>Harpacticidae</taxon>
        <taxon>Tigriopus</taxon>
    </lineage>
</organism>
<feature type="transmembrane region" description="Helical" evidence="7">
    <location>
        <begin position="392"/>
        <end position="410"/>
    </location>
</feature>
<evidence type="ECO:0000256" key="3">
    <source>
        <dbReference type="ARBA" id="ARBA00022692"/>
    </source>
</evidence>
<comment type="subcellular location">
    <subcellularLocation>
        <location evidence="1">Cell membrane</location>
        <topology evidence="1">Multi-pass membrane protein</topology>
    </subcellularLocation>
</comment>
<keyword evidence="3 7" id="KW-0812">Transmembrane</keyword>
<dbReference type="PANTHER" id="PTHR21143:SF133">
    <property type="entry name" value="GUSTATORY AND PHEROMONE RECEPTOR 32A-RELATED"/>
    <property type="match status" value="1"/>
</dbReference>
<dbReference type="InterPro" id="IPR013604">
    <property type="entry name" value="7TM_chemorcpt"/>
</dbReference>
<dbReference type="GO" id="GO:0008049">
    <property type="term" value="P:male courtship behavior"/>
    <property type="evidence" value="ECO:0007669"/>
    <property type="project" value="TreeGrafter"/>
</dbReference>
<dbReference type="Pfam" id="PF08395">
    <property type="entry name" value="7tm_7"/>
    <property type="match status" value="1"/>
</dbReference>
<feature type="transmembrane region" description="Helical" evidence="7">
    <location>
        <begin position="308"/>
        <end position="330"/>
    </location>
</feature>
<evidence type="ECO:0000256" key="2">
    <source>
        <dbReference type="ARBA" id="ARBA00022475"/>
    </source>
</evidence>
<comment type="caution">
    <text evidence="8">The sequence shown here is derived from an EMBL/GenBank/DDBJ whole genome shotgun (WGS) entry which is preliminary data.</text>
</comment>
<keyword evidence="6" id="KW-0675">Receptor</keyword>
<reference evidence="8 9" key="1">
    <citation type="journal article" date="2018" name="Nat. Ecol. Evol.">
        <title>Genomic signatures of mitonuclear coevolution across populations of Tigriopus californicus.</title>
        <authorList>
            <person name="Barreto F.S."/>
            <person name="Watson E.T."/>
            <person name="Lima T.G."/>
            <person name="Willett C.S."/>
            <person name="Edmands S."/>
            <person name="Li W."/>
            <person name="Burton R.S."/>
        </authorList>
    </citation>
    <scope>NUCLEOTIDE SEQUENCE [LARGE SCALE GENOMIC DNA]</scope>
    <source>
        <strain evidence="8 9">San Diego</strain>
    </source>
</reference>
<proteinExistence type="predicted"/>
<evidence type="ECO:0000256" key="6">
    <source>
        <dbReference type="ARBA" id="ARBA00023170"/>
    </source>
</evidence>
<feature type="transmembrane region" description="Helical" evidence="7">
    <location>
        <begin position="41"/>
        <end position="64"/>
    </location>
</feature>
<keyword evidence="2" id="KW-1003">Cell membrane</keyword>
<dbReference type="GO" id="GO:0005886">
    <property type="term" value="C:plasma membrane"/>
    <property type="evidence" value="ECO:0007669"/>
    <property type="project" value="UniProtKB-SubCell"/>
</dbReference>
<feature type="transmembrane region" description="Helical" evidence="7">
    <location>
        <begin position="84"/>
        <end position="106"/>
    </location>
</feature>
<dbReference type="AlphaFoldDB" id="A0A553PK21"/>
<keyword evidence="5 7" id="KW-0472">Membrane</keyword>
<sequence length="431" mass="48723">MVVVGPLEEIRHILSRFSMFLGFPLIVRGKRADIIEFDKTYTYKAAVLALVKVTPIMAIVLWVYHDPTIDVDDFRSIARSYGLSAMDILAQFILNAVAMISNFLFFTSFTLQRHKMSNLCQNLSQLSVHFPIRSMAVQSRRKSTKYTCLINVISILAVFFLGWSWHLLCEEYFPTNNPVLKWLTLVTLCAQAIFGFCSAMICAAEYLLHYMITILSLHFFAWSQMIEKLRPMTLGDTQTESTEKKDLKKPEADFQAIINHGLSLCEVVDEFNHVFGMFVLNSGISSALSAVISSYISKSILFQPKIGVLVICFSASFGLLGAFFFLRIFFLSRAGQALIDGKQQALKSLEDHLLSQPETRADQDFRLGVLIRRLGTKEAISPQNFFTLSNRSFLSGMGVILTYLIVLMQFKASEGPDYPVLPNNLTLFKLQ</sequence>
<evidence type="ECO:0000313" key="8">
    <source>
        <dbReference type="EMBL" id="TRY78031.1"/>
    </source>
</evidence>
<evidence type="ECO:0000256" key="7">
    <source>
        <dbReference type="SAM" id="Phobius"/>
    </source>
</evidence>
<feature type="transmembrane region" description="Helical" evidence="7">
    <location>
        <begin position="274"/>
        <end position="296"/>
    </location>
</feature>
<dbReference type="GO" id="GO:0007635">
    <property type="term" value="P:chemosensory behavior"/>
    <property type="evidence" value="ECO:0007669"/>
    <property type="project" value="TreeGrafter"/>
</dbReference>
<evidence type="ECO:0000256" key="5">
    <source>
        <dbReference type="ARBA" id="ARBA00023136"/>
    </source>
</evidence>
<keyword evidence="9" id="KW-1185">Reference proteome</keyword>
<dbReference type="GO" id="GO:0043025">
    <property type="term" value="C:neuronal cell body"/>
    <property type="evidence" value="ECO:0007669"/>
    <property type="project" value="TreeGrafter"/>
</dbReference>
<feature type="transmembrane region" description="Helical" evidence="7">
    <location>
        <begin position="180"/>
        <end position="201"/>
    </location>
</feature>
<dbReference type="PANTHER" id="PTHR21143">
    <property type="entry name" value="INVERTEBRATE GUSTATORY RECEPTOR"/>
    <property type="match status" value="1"/>
</dbReference>